<keyword evidence="1" id="KW-1133">Transmembrane helix</keyword>
<comment type="caution">
    <text evidence="2">The sequence shown here is derived from an EMBL/GenBank/DDBJ whole genome shotgun (WGS) entry which is preliminary data.</text>
</comment>
<sequence length="67" mass="7858">MKMIVDVVWMVWGIGASVYDYFHTSAMEERIHTLENILNIHQFVIVFLTASLVLLISYIVFRRNDTP</sequence>
<feature type="transmembrane region" description="Helical" evidence="1">
    <location>
        <begin position="7"/>
        <end position="23"/>
    </location>
</feature>
<dbReference type="AlphaFoldDB" id="A0AAD5B566"/>
<keyword evidence="1" id="KW-0472">Membrane</keyword>
<protein>
    <submittedName>
        <fullName evidence="2">Uncharacterized protein</fullName>
    </submittedName>
</protein>
<accession>A0AAD5B566</accession>
<reference evidence="2" key="1">
    <citation type="submission" date="2018-07" db="EMBL/GenBank/DDBJ databases">
        <title>Comparative genomics of catfishes provides insights into carnivory and benthic adaptation.</title>
        <authorList>
            <person name="Zhang Y."/>
            <person name="Wang D."/>
            <person name="Peng Z."/>
            <person name="Zheng S."/>
            <person name="Shao F."/>
            <person name="Tao W."/>
        </authorList>
    </citation>
    <scope>NUCLEOTIDE SEQUENCE</scope>
    <source>
        <strain evidence="2">Chongqing</strain>
    </source>
</reference>
<evidence type="ECO:0000313" key="3">
    <source>
        <dbReference type="Proteomes" id="UP001205998"/>
    </source>
</evidence>
<gene>
    <name evidence="2" type="ORF">C0J50_2535</name>
</gene>
<proteinExistence type="predicted"/>
<keyword evidence="1" id="KW-0812">Transmembrane</keyword>
<feature type="transmembrane region" description="Helical" evidence="1">
    <location>
        <begin position="43"/>
        <end position="61"/>
    </location>
</feature>
<name>A0AAD5B566_SILAS</name>
<organism evidence="2 3">
    <name type="scientific">Silurus asotus</name>
    <name type="common">Amur catfish</name>
    <name type="synonym">Parasilurus asotus</name>
    <dbReference type="NCBI Taxonomy" id="30991"/>
    <lineage>
        <taxon>Eukaryota</taxon>
        <taxon>Metazoa</taxon>
        <taxon>Chordata</taxon>
        <taxon>Craniata</taxon>
        <taxon>Vertebrata</taxon>
        <taxon>Euteleostomi</taxon>
        <taxon>Actinopterygii</taxon>
        <taxon>Neopterygii</taxon>
        <taxon>Teleostei</taxon>
        <taxon>Ostariophysi</taxon>
        <taxon>Siluriformes</taxon>
        <taxon>Siluridae</taxon>
        <taxon>Silurus</taxon>
    </lineage>
</organism>
<keyword evidence="3" id="KW-1185">Reference proteome</keyword>
<dbReference type="Proteomes" id="UP001205998">
    <property type="component" value="Unassembled WGS sequence"/>
</dbReference>
<evidence type="ECO:0000256" key="1">
    <source>
        <dbReference type="SAM" id="Phobius"/>
    </source>
</evidence>
<evidence type="ECO:0000313" key="2">
    <source>
        <dbReference type="EMBL" id="KAI5628833.1"/>
    </source>
</evidence>
<dbReference type="EMBL" id="MU541276">
    <property type="protein sequence ID" value="KAI5628833.1"/>
    <property type="molecule type" value="Genomic_DNA"/>
</dbReference>